<keyword evidence="4 6" id="KW-0472">Membrane</keyword>
<feature type="compositionally biased region" description="Low complexity" evidence="5">
    <location>
        <begin position="54"/>
        <end position="75"/>
    </location>
</feature>
<comment type="subcellular location">
    <subcellularLocation>
        <location evidence="1">Membrane</location>
        <topology evidence="1">Multi-pass membrane protein</topology>
    </subcellularLocation>
</comment>
<keyword evidence="2 6" id="KW-0812">Transmembrane</keyword>
<sequence length="293" mass="30932">MTTNPSGQDDRRDKSTESGETSYSGSVFDTNQVSDATAGSANSGATPPSETADHTAASASGATASGAGAPADAGTAASGYGASNYSTPGYSASGYGHGTSAHGTPGYGTPDYGTPGYDASAYGAGSGPQAYATPYEPSYEERVRQAQYQAAQQVEAMANYRPKSLTVSYLLWFFLGGVGGHAFYLRRKSLGIFHVFSSVFYFVCLFFTFAKYAQSGLILDLPTYIELGSSGNFGVLPLISIWVYIVAWLVLIVSAFLIPSWCRKLNEEMQAKLNQSFGYGNPGNFGPFPGQFR</sequence>
<evidence type="ECO:0000256" key="1">
    <source>
        <dbReference type="ARBA" id="ARBA00004141"/>
    </source>
</evidence>
<feature type="compositionally biased region" description="Basic and acidic residues" evidence="5">
    <location>
        <begin position="8"/>
        <end position="17"/>
    </location>
</feature>
<reference evidence="9" key="2">
    <citation type="submission" date="2016-10" db="EMBL/GenBank/DDBJ databases">
        <authorList>
            <person name="de Groot N.N."/>
        </authorList>
    </citation>
    <scope>NUCLEOTIDE SEQUENCE [LARGE SCALE GENOMIC DNA]</scope>
    <source>
        <strain evidence="9">DSM 20639</strain>
    </source>
</reference>
<evidence type="ECO:0000256" key="3">
    <source>
        <dbReference type="ARBA" id="ARBA00022989"/>
    </source>
</evidence>
<keyword evidence="3 6" id="KW-1133">Transmembrane helix</keyword>
<evidence type="ECO:0000256" key="6">
    <source>
        <dbReference type="SAM" id="Phobius"/>
    </source>
</evidence>
<dbReference type="Pfam" id="PF05154">
    <property type="entry name" value="TM2"/>
    <property type="match status" value="1"/>
</dbReference>
<name>A0A1G6ZPK2_9ACTO</name>
<dbReference type="InterPro" id="IPR007829">
    <property type="entry name" value="TM2"/>
</dbReference>
<evidence type="ECO:0000313" key="10">
    <source>
        <dbReference type="Proteomes" id="UP000182744"/>
    </source>
</evidence>
<dbReference type="EMBL" id="JAWNFU010000005">
    <property type="protein sequence ID" value="MDY5153954.1"/>
    <property type="molecule type" value="Genomic_DNA"/>
</dbReference>
<accession>A0A1G6ZPK2</accession>
<proteinExistence type="predicted"/>
<dbReference type="Proteomes" id="UP000182744">
    <property type="component" value="Unassembled WGS sequence"/>
</dbReference>
<keyword evidence="10" id="KW-1185">Reference proteome</keyword>
<organism evidence="9 10">
    <name type="scientific">Actinobaculum suis</name>
    <dbReference type="NCBI Taxonomy" id="1657"/>
    <lineage>
        <taxon>Bacteria</taxon>
        <taxon>Bacillati</taxon>
        <taxon>Actinomycetota</taxon>
        <taxon>Actinomycetes</taxon>
        <taxon>Actinomycetales</taxon>
        <taxon>Actinomycetaceae</taxon>
        <taxon>Actinobaculum</taxon>
    </lineage>
</organism>
<evidence type="ECO:0000259" key="7">
    <source>
        <dbReference type="Pfam" id="PF05154"/>
    </source>
</evidence>
<evidence type="ECO:0000256" key="2">
    <source>
        <dbReference type="ARBA" id="ARBA00022692"/>
    </source>
</evidence>
<reference evidence="10" key="1">
    <citation type="submission" date="2016-10" db="EMBL/GenBank/DDBJ databases">
        <authorList>
            <person name="Varghese N."/>
        </authorList>
    </citation>
    <scope>NUCLEOTIDE SEQUENCE [LARGE SCALE GENOMIC DNA]</scope>
    <source>
        <strain evidence="10">DSM 20639</strain>
    </source>
</reference>
<feature type="region of interest" description="Disordered" evidence="5">
    <location>
        <begin position="1"/>
        <end position="75"/>
    </location>
</feature>
<feature type="compositionally biased region" description="Polar residues" evidence="5">
    <location>
        <begin position="27"/>
        <end position="49"/>
    </location>
</feature>
<dbReference type="GO" id="GO:0016020">
    <property type="term" value="C:membrane"/>
    <property type="evidence" value="ECO:0007669"/>
    <property type="project" value="UniProtKB-SubCell"/>
</dbReference>
<feature type="domain" description="TM2" evidence="7">
    <location>
        <begin position="162"/>
        <end position="205"/>
    </location>
</feature>
<evidence type="ECO:0000313" key="8">
    <source>
        <dbReference type="EMBL" id="MDY5153954.1"/>
    </source>
</evidence>
<feature type="transmembrane region" description="Helical" evidence="6">
    <location>
        <begin position="233"/>
        <end position="258"/>
    </location>
</feature>
<dbReference type="EMBL" id="FNAU01000001">
    <property type="protein sequence ID" value="SDE04608.1"/>
    <property type="molecule type" value="Genomic_DNA"/>
</dbReference>
<evidence type="ECO:0000313" key="9">
    <source>
        <dbReference type="EMBL" id="SDE04608.1"/>
    </source>
</evidence>
<dbReference type="RefSeq" id="WP_074660793.1">
    <property type="nucleotide sequence ID" value="NZ_FNAU01000001.1"/>
</dbReference>
<protein>
    <submittedName>
        <fullName evidence="8">NINE protein</fullName>
    </submittedName>
    <submittedName>
        <fullName evidence="9">TM2 domain-containing protein</fullName>
    </submittedName>
</protein>
<feature type="transmembrane region" description="Helical" evidence="6">
    <location>
        <begin position="192"/>
        <end position="213"/>
    </location>
</feature>
<feature type="transmembrane region" description="Helical" evidence="6">
    <location>
        <begin position="167"/>
        <end position="185"/>
    </location>
</feature>
<dbReference type="Proteomes" id="UP001273799">
    <property type="component" value="Unassembled WGS sequence"/>
</dbReference>
<evidence type="ECO:0000256" key="4">
    <source>
        <dbReference type="ARBA" id="ARBA00023136"/>
    </source>
</evidence>
<reference evidence="8" key="3">
    <citation type="submission" date="2023-10" db="EMBL/GenBank/DDBJ databases">
        <title>Whole Genome based description of the genera Actinobaculum and Actinotignum reveals a complex phylogenetic relationship within the species included in the genus Actinotignum.</title>
        <authorList>
            <person name="Jensen C.S."/>
            <person name="Dargis R."/>
            <person name="Kemp M."/>
            <person name="Christensen J.J."/>
        </authorList>
    </citation>
    <scope>NUCLEOTIDE SEQUENCE</scope>
    <source>
        <strain evidence="8">Actinobaculum_suis_CCUG19206T</strain>
    </source>
</reference>
<evidence type="ECO:0000256" key="5">
    <source>
        <dbReference type="SAM" id="MobiDB-lite"/>
    </source>
</evidence>
<gene>
    <name evidence="8" type="ORF">R6G71_07860</name>
    <name evidence="9" type="ORF">SAMN05421878_101211</name>
</gene>
<dbReference type="AlphaFoldDB" id="A0A1G6ZPK2"/>